<keyword evidence="4" id="KW-1185">Reference proteome</keyword>
<dbReference type="Gene3D" id="3.40.50.300">
    <property type="entry name" value="P-loop containing nucleotide triphosphate hydrolases"/>
    <property type="match status" value="1"/>
</dbReference>
<dbReference type="EMBL" id="FJOG01000022">
    <property type="protein sequence ID" value="CZR63106.1"/>
    <property type="molecule type" value="Genomic_DNA"/>
</dbReference>
<proteinExistence type="predicted"/>
<dbReference type="Proteomes" id="UP000184330">
    <property type="component" value="Unassembled WGS sequence"/>
</dbReference>
<protein>
    <recommendedName>
        <fullName evidence="2">Nephrocystin 3-like N-terminal domain-containing protein</fullName>
    </recommendedName>
</protein>
<evidence type="ECO:0000313" key="3">
    <source>
        <dbReference type="EMBL" id="CZR63106.1"/>
    </source>
</evidence>
<evidence type="ECO:0000259" key="2">
    <source>
        <dbReference type="Pfam" id="PF24883"/>
    </source>
</evidence>
<dbReference type="InterPro" id="IPR056884">
    <property type="entry name" value="NPHP3-like_N"/>
</dbReference>
<organism evidence="3 4">
    <name type="scientific">Phialocephala subalpina</name>
    <dbReference type="NCBI Taxonomy" id="576137"/>
    <lineage>
        <taxon>Eukaryota</taxon>
        <taxon>Fungi</taxon>
        <taxon>Dikarya</taxon>
        <taxon>Ascomycota</taxon>
        <taxon>Pezizomycotina</taxon>
        <taxon>Leotiomycetes</taxon>
        <taxon>Helotiales</taxon>
        <taxon>Mollisiaceae</taxon>
        <taxon>Phialocephala</taxon>
        <taxon>Phialocephala fortinii species complex</taxon>
    </lineage>
</organism>
<dbReference type="Pfam" id="PF24883">
    <property type="entry name" value="NPHP3_N"/>
    <property type="match status" value="1"/>
</dbReference>
<accession>A0A1L7XDP0</accession>
<dbReference type="PANTHER" id="PTHR10039">
    <property type="entry name" value="AMELOGENIN"/>
    <property type="match status" value="1"/>
</dbReference>
<dbReference type="InterPro" id="IPR027417">
    <property type="entry name" value="P-loop_NTPase"/>
</dbReference>
<sequence>MDGLSAAASIIAVVQLTGIVLSYLKAVHDAGKDCESYFQEAPGLCGLLTNLQIHILGGRNAEPWFDAVRTLEHGPLDQYKVALKQFATKVSAGEGRRERLAQRLTWAFVKDDIKFFWRRRSGSRALSRLRYRWIIYEFNPNRRRPTPNRLMKALTTDLAVVKNDARKQTDLALAIQQDTSQISALRAEASSGKATQKKIEMLNWLSKHEYSEQQHDYIRRYKDGTGVWILDHPNFKAWQAGMRDTLFCPGNPGTGKTILSAMVVRHLIQTVRSADVAVVFLYCKYDQRQQQSAEQLIASPARQLVAMAAKVPDSVDEAFEKRDESRFISPTMQEMLLAAIKCFSRVYLVVDALDEGDELSIKELISTIRSLHKVE</sequence>
<dbReference type="PANTHER" id="PTHR10039:SF15">
    <property type="entry name" value="NACHT DOMAIN-CONTAINING PROTEIN"/>
    <property type="match status" value="1"/>
</dbReference>
<evidence type="ECO:0000256" key="1">
    <source>
        <dbReference type="ARBA" id="ARBA00022737"/>
    </source>
</evidence>
<dbReference type="AlphaFoldDB" id="A0A1L7XDP0"/>
<dbReference type="OrthoDB" id="195446at2759"/>
<name>A0A1L7XDP0_9HELO</name>
<feature type="domain" description="Nephrocystin 3-like N-terminal" evidence="2">
    <location>
        <begin position="224"/>
        <end position="372"/>
    </location>
</feature>
<reference evidence="3 4" key="1">
    <citation type="submission" date="2016-03" db="EMBL/GenBank/DDBJ databases">
        <authorList>
            <person name="Ploux O."/>
        </authorList>
    </citation>
    <scope>NUCLEOTIDE SEQUENCE [LARGE SCALE GENOMIC DNA]</scope>
    <source>
        <strain evidence="3 4">UAMH 11012</strain>
    </source>
</reference>
<gene>
    <name evidence="3" type="ORF">PAC_13003</name>
</gene>
<evidence type="ECO:0000313" key="4">
    <source>
        <dbReference type="Proteomes" id="UP000184330"/>
    </source>
</evidence>
<keyword evidence="1" id="KW-0677">Repeat</keyword>
<dbReference type="STRING" id="576137.A0A1L7XDP0"/>